<dbReference type="AlphaFoldDB" id="A0A5N8XKE5"/>
<protein>
    <submittedName>
        <fullName evidence="5">Sugar ABC transporter substrate-binding protein</fullName>
    </submittedName>
</protein>
<organism evidence="5 6">
    <name type="scientific">Streptomyces spongiae</name>
    <dbReference type="NCBI Taxonomy" id="565072"/>
    <lineage>
        <taxon>Bacteria</taxon>
        <taxon>Bacillati</taxon>
        <taxon>Actinomycetota</taxon>
        <taxon>Actinomycetes</taxon>
        <taxon>Kitasatosporales</taxon>
        <taxon>Streptomycetaceae</taxon>
        <taxon>Streptomyces</taxon>
    </lineage>
</organism>
<feature type="chain" id="PRO_5039652868" evidence="3">
    <location>
        <begin position="32"/>
        <end position="405"/>
    </location>
</feature>
<keyword evidence="3" id="KW-0732">Signal</keyword>
<dbReference type="InterPro" id="IPR028082">
    <property type="entry name" value="Peripla_BP_I"/>
</dbReference>
<dbReference type="PROSITE" id="PS51257">
    <property type="entry name" value="PROKAR_LIPOPROTEIN"/>
    <property type="match status" value="1"/>
</dbReference>
<reference evidence="5 6" key="1">
    <citation type="submission" date="2019-07" db="EMBL/GenBank/DDBJ databases">
        <title>New species of Amycolatopsis and Streptomyces.</title>
        <authorList>
            <person name="Duangmal K."/>
            <person name="Teo W.F.A."/>
            <person name="Lipun K."/>
        </authorList>
    </citation>
    <scope>NUCLEOTIDE SEQUENCE [LARGE SCALE GENOMIC DNA]</scope>
    <source>
        <strain evidence="5 6">NBRC 106415</strain>
    </source>
</reference>
<evidence type="ECO:0000256" key="2">
    <source>
        <dbReference type="ARBA" id="ARBA00007639"/>
    </source>
</evidence>
<dbReference type="OrthoDB" id="8287616at2"/>
<proteinExistence type="inferred from homology"/>
<comment type="subcellular location">
    <subcellularLocation>
        <location evidence="1">Cell envelope</location>
    </subcellularLocation>
</comment>
<dbReference type="RefSeq" id="WP_152772568.1">
    <property type="nucleotide sequence ID" value="NZ_VJZC01000117.1"/>
</dbReference>
<evidence type="ECO:0000256" key="1">
    <source>
        <dbReference type="ARBA" id="ARBA00004196"/>
    </source>
</evidence>
<dbReference type="EMBL" id="VJZC01000117">
    <property type="protein sequence ID" value="MPY59055.1"/>
    <property type="molecule type" value="Genomic_DNA"/>
</dbReference>
<evidence type="ECO:0000313" key="6">
    <source>
        <dbReference type="Proteomes" id="UP000400924"/>
    </source>
</evidence>
<dbReference type="PANTHER" id="PTHR30036:SF7">
    <property type="entry name" value="ABC TRANSPORTER PERIPLASMIC-BINDING PROTEIN YPHF"/>
    <property type="match status" value="1"/>
</dbReference>
<dbReference type="GO" id="GO:0030246">
    <property type="term" value="F:carbohydrate binding"/>
    <property type="evidence" value="ECO:0007669"/>
    <property type="project" value="TreeGrafter"/>
</dbReference>
<evidence type="ECO:0000259" key="4">
    <source>
        <dbReference type="Pfam" id="PF13407"/>
    </source>
</evidence>
<accession>A0A5N8XKE5</accession>
<comment type="similarity">
    <text evidence="2">Belongs to the bacterial solute-binding protein 2 family.</text>
</comment>
<sequence length="405" mass="41538">MNSTARTRTAGRRVRLAFGGMALATTVLLTACSSGSDSSTSTDLKKSATSEVAKGAETLVTSTMGKFSYSAGDFPVKPDQIKPYSSWKGPTSAPTPAAKANIQVIVCSKSAAACVSSANGVVAAAKALGWSANIVDGGGTPQGYSQAFDTAISRKPDAIIGIAVPTLAVGDKLAEARAKGIITVVNGDTQPKSGTLYDAYVSFRMPLMESLLAYAEIARTNGKADSIVVTDPSAPSLIEAMGQYKKVMATCSGCRTTDVSWKITDASDPTKVNSIITGALAKNPNATSLVLPYSVGLPAAVQAVASAGKADQVKILVKDADSAGLEAVSSGQVLYNAGASPAWAGWAAVDQVIRGLAKKPYLAGDKTGLGVVTFDKATVPADTDIDKWSGMVDFASEYKKIWGAS</sequence>
<feature type="domain" description="Periplasmic binding protein" evidence="4">
    <location>
        <begin position="114"/>
        <end position="357"/>
    </location>
</feature>
<dbReference type="GO" id="GO:0030288">
    <property type="term" value="C:outer membrane-bounded periplasmic space"/>
    <property type="evidence" value="ECO:0007669"/>
    <property type="project" value="TreeGrafter"/>
</dbReference>
<comment type="caution">
    <text evidence="5">The sequence shown here is derived from an EMBL/GenBank/DDBJ whole genome shotgun (WGS) entry which is preliminary data.</text>
</comment>
<dbReference type="Proteomes" id="UP000400924">
    <property type="component" value="Unassembled WGS sequence"/>
</dbReference>
<dbReference type="Gene3D" id="3.40.50.2300">
    <property type="match status" value="2"/>
</dbReference>
<gene>
    <name evidence="5" type="ORF">FNH08_18330</name>
</gene>
<dbReference type="Pfam" id="PF13407">
    <property type="entry name" value="Peripla_BP_4"/>
    <property type="match status" value="1"/>
</dbReference>
<name>A0A5N8XKE5_9ACTN</name>
<evidence type="ECO:0000313" key="5">
    <source>
        <dbReference type="EMBL" id="MPY59055.1"/>
    </source>
</evidence>
<dbReference type="InterPro" id="IPR025997">
    <property type="entry name" value="SBP_2_dom"/>
</dbReference>
<evidence type="ECO:0000256" key="3">
    <source>
        <dbReference type="SAM" id="SignalP"/>
    </source>
</evidence>
<keyword evidence="6" id="KW-1185">Reference proteome</keyword>
<feature type="signal peptide" evidence="3">
    <location>
        <begin position="1"/>
        <end position="31"/>
    </location>
</feature>
<dbReference type="PANTHER" id="PTHR30036">
    <property type="entry name" value="D-XYLOSE-BINDING PERIPLASMIC PROTEIN"/>
    <property type="match status" value="1"/>
</dbReference>
<dbReference type="SUPFAM" id="SSF53822">
    <property type="entry name" value="Periplasmic binding protein-like I"/>
    <property type="match status" value="1"/>
</dbReference>
<dbReference type="InterPro" id="IPR050555">
    <property type="entry name" value="Bact_Solute-Bind_Prot2"/>
</dbReference>